<dbReference type="RefSeq" id="XP_022576827.1">
    <property type="nucleotide sequence ID" value="XM_022724287.1"/>
</dbReference>
<gene>
    <name evidence="1" type="ORF">ASPZODRAFT_137339</name>
</gene>
<sequence length="103" mass="11415">MVKSLRRSLNALRGDQPGSLIVAQSKESNLYIGPSHSFSFLRDTAGMEGMLSTANRQAHSELRPLSSILTTAEVHPPSETGTSFHVPSRLVGYRWVSLHLERR</sequence>
<organism evidence="1 2">
    <name type="scientific">Penicilliopsis zonata CBS 506.65</name>
    <dbReference type="NCBI Taxonomy" id="1073090"/>
    <lineage>
        <taxon>Eukaryota</taxon>
        <taxon>Fungi</taxon>
        <taxon>Dikarya</taxon>
        <taxon>Ascomycota</taxon>
        <taxon>Pezizomycotina</taxon>
        <taxon>Eurotiomycetes</taxon>
        <taxon>Eurotiomycetidae</taxon>
        <taxon>Eurotiales</taxon>
        <taxon>Aspergillaceae</taxon>
        <taxon>Penicilliopsis</taxon>
    </lineage>
</organism>
<dbReference type="EMBL" id="KV878361">
    <property type="protein sequence ID" value="OJJ42317.1"/>
    <property type="molecule type" value="Genomic_DNA"/>
</dbReference>
<keyword evidence="2" id="KW-1185">Reference proteome</keyword>
<name>A0A1L9S5B0_9EURO</name>
<dbReference type="GeneID" id="34610752"/>
<dbReference type="VEuPathDB" id="FungiDB:ASPZODRAFT_137339"/>
<accession>A0A1L9S5B0</accession>
<dbReference type="AlphaFoldDB" id="A0A1L9S5B0"/>
<dbReference type="Proteomes" id="UP000184188">
    <property type="component" value="Unassembled WGS sequence"/>
</dbReference>
<dbReference type="OrthoDB" id="103819at2759"/>
<proteinExistence type="predicted"/>
<dbReference type="STRING" id="1073090.A0A1L9S5B0"/>
<protein>
    <submittedName>
        <fullName evidence="1">Uncharacterized protein</fullName>
    </submittedName>
</protein>
<evidence type="ECO:0000313" key="1">
    <source>
        <dbReference type="EMBL" id="OJJ42317.1"/>
    </source>
</evidence>
<reference evidence="2" key="1">
    <citation type="journal article" date="2017" name="Genome Biol.">
        <title>Comparative genomics reveals high biological diversity and specific adaptations in the industrially and medically important fungal genus Aspergillus.</title>
        <authorList>
            <person name="de Vries R.P."/>
            <person name="Riley R."/>
            <person name="Wiebenga A."/>
            <person name="Aguilar-Osorio G."/>
            <person name="Amillis S."/>
            <person name="Uchima C.A."/>
            <person name="Anderluh G."/>
            <person name="Asadollahi M."/>
            <person name="Askin M."/>
            <person name="Barry K."/>
            <person name="Battaglia E."/>
            <person name="Bayram O."/>
            <person name="Benocci T."/>
            <person name="Braus-Stromeyer S.A."/>
            <person name="Caldana C."/>
            <person name="Canovas D."/>
            <person name="Cerqueira G.C."/>
            <person name="Chen F."/>
            <person name="Chen W."/>
            <person name="Choi C."/>
            <person name="Clum A."/>
            <person name="Dos Santos R.A."/>
            <person name="Damasio A.R."/>
            <person name="Diallinas G."/>
            <person name="Emri T."/>
            <person name="Fekete E."/>
            <person name="Flipphi M."/>
            <person name="Freyberg S."/>
            <person name="Gallo A."/>
            <person name="Gournas C."/>
            <person name="Habgood R."/>
            <person name="Hainaut M."/>
            <person name="Harispe M.L."/>
            <person name="Henrissat B."/>
            <person name="Hilden K.S."/>
            <person name="Hope R."/>
            <person name="Hossain A."/>
            <person name="Karabika E."/>
            <person name="Karaffa L."/>
            <person name="Karanyi Z."/>
            <person name="Krasevec N."/>
            <person name="Kuo A."/>
            <person name="Kusch H."/>
            <person name="LaButti K."/>
            <person name="Lagendijk E.L."/>
            <person name="Lapidus A."/>
            <person name="Levasseur A."/>
            <person name="Lindquist E."/>
            <person name="Lipzen A."/>
            <person name="Logrieco A.F."/>
            <person name="MacCabe A."/>
            <person name="Maekelae M.R."/>
            <person name="Malavazi I."/>
            <person name="Melin P."/>
            <person name="Meyer V."/>
            <person name="Mielnichuk N."/>
            <person name="Miskei M."/>
            <person name="Molnar A.P."/>
            <person name="Mule G."/>
            <person name="Ngan C.Y."/>
            <person name="Orejas M."/>
            <person name="Orosz E."/>
            <person name="Ouedraogo J.P."/>
            <person name="Overkamp K.M."/>
            <person name="Park H.-S."/>
            <person name="Perrone G."/>
            <person name="Piumi F."/>
            <person name="Punt P.J."/>
            <person name="Ram A.F."/>
            <person name="Ramon A."/>
            <person name="Rauscher S."/>
            <person name="Record E."/>
            <person name="Riano-Pachon D.M."/>
            <person name="Robert V."/>
            <person name="Roehrig J."/>
            <person name="Ruller R."/>
            <person name="Salamov A."/>
            <person name="Salih N.S."/>
            <person name="Samson R.A."/>
            <person name="Sandor E."/>
            <person name="Sanguinetti M."/>
            <person name="Schuetze T."/>
            <person name="Sepcic K."/>
            <person name="Shelest E."/>
            <person name="Sherlock G."/>
            <person name="Sophianopoulou V."/>
            <person name="Squina F.M."/>
            <person name="Sun H."/>
            <person name="Susca A."/>
            <person name="Todd R.B."/>
            <person name="Tsang A."/>
            <person name="Unkles S.E."/>
            <person name="van de Wiele N."/>
            <person name="van Rossen-Uffink D."/>
            <person name="Oliveira J.V."/>
            <person name="Vesth T.C."/>
            <person name="Visser J."/>
            <person name="Yu J.-H."/>
            <person name="Zhou M."/>
            <person name="Andersen M.R."/>
            <person name="Archer D.B."/>
            <person name="Baker S.E."/>
            <person name="Benoit I."/>
            <person name="Brakhage A.A."/>
            <person name="Braus G.H."/>
            <person name="Fischer R."/>
            <person name="Frisvad J.C."/>
            <person name="Goldman G.H."/>
            <person name="Houbraken J."/>
            <person name="Oakley B."/>
            <person name="Pocsi I."/>
            <person name="Scazzocchio C."/>
            <person name="Seiboth B."/>
            <person name="vanKuyk P.A."/>
            <person name="Wortman J."/>
            <person name="Dyer P.S."/>
            <person name="Grigoriev I.V."/>
        </authorList>
    </citation>
    <scope>NUCLEOTIDE SEQUENCE [LARGE SCALE GENOMIC DNA]</scope>
    <source>
        <strain evidence="2">CBS 506.65</strain>
    </source>
</reference>
<evidence type="ECO:0000313" key="2">
    <source>
        <dbReference type="Proteomes" id="UP000184188"/>
    </source>
</evidence>